<keyword evidence="2" id="KW-1133">Transmembrane helix</keyword>
<organism evidence="3 4">
    <name type="scientific">Pirellula staleyi (strain ATCC 27377 / DSM 6068 / ICPB 4128)</name>
    <name type="common">Pirella staleyi</name>
    <dbReference type="NCBI Taxonomy" id="530564"/>
    <lineage>
        <taxon>Bacteria</taxon>
        <taxon>Pseudomonadati</taxon>
        <taxon>Planctomycetota</taxon>
        <taxon>Planctomycetia</taxon>
        <taxon>Pirellulales</taxon>
        <taxon>Pirellulaceae</taxon>
        <taxon>Pirellula</taxon>
    </lineage>
</organism>
<keyword evidence="2" id="KW-0472">Membrane</keyword>
<feature type="compositionally biased region" description="Low complexity" evidence="1">
    <location>
        <begin position="92"/>
        <end position="141"/>
    </location>
</feature>
<name>D2R7M9_PIRSD</name>
<gene>
    <name evidence="3" type="ordered locus">Psta_2789</name>
</gene>
<feature type="transmembrane region" description="Helical" evidence="2">
    <location>
        <begin position="63"/>
        <end position="82"/>
    </location>
</feature>
<dbReference type="KEGG" id="psl:Psta_2789"/>
<keyword evidence="4" id="KW-1185">Reference proteome</keyword>
<feature type="compositionally biased region" description="Basic and acidic residues" evidence="1">
    <location>
        <begin position="162"/>
        <end position="171"/>
    </location>
</feature>
<dbReference type="OrthoDB" id="10008989at2"/>
<sequence length="171" mass="17367">MEPSPKTTPTPRGFGSELKNLHQNGSASAAELREFLSKLRGRSPQEVVGIVSSSLLIKSMVQAILATIAIIAFFTIVPYLVWGPNNPKKPEVVSPPAATAEAPAAETTSGESSAGNTSASAASTGTPASTASDEADPAAAAKVLGIDESKAAPADKNPLDGSLDKLIDGLD</sequence>
<evidence type="ECO:0000256" key="1">
    <source>
        <dbReference type="SAM" id="MobiDB-lite"/>
    </source>
</evidence>
<proteinExistence type="predicted"/>
<evidence type="ECO:0000313" key="3">
    <source>
        <dbReference type="EMBL" id="ADB17455.1"/>
    </source>
</evidence>
<evidence type="ECO:0000313" key="4">
    <source>
        <dbReference type="Proteomes" id="UP000001887"/>
    </source>
</evidence>
<dbReference type="EMBL" id="CP001848">
    <property type="protein sequence ID" value="ADB17455.1"/>
    <property type="molecule type" value="Genomic_DNA"/>
</dbReference>
<dbReference type="AlphaFoldDB" id="D2R7M9"/>
<reference evidence="3 4" key="1">
    <citation type="journal article" date="2009" name="Stand. Genomic Sci.">
        <title>Complete genome sequence of Pirellula staleyi type strain (ATCC 27377).</title>
        <authorList>
            <person name="Clum A."/>
            <person name="Tindall B.J."/>
            <person name="Sikorski J."/>
            <person name="Ivanova N."/>
            <person name="Mavrommatis K."/>
            <person name="Lucas S."/>
            <person name="Glavina del Rio T."/>
            <person name="Nolan M."/>
            <person name="Chen F."/>
            <person name="Tice H."/>
            <person name="Pitluck S."/>
            <person name="Cheng J.F."/>
            <person name="Chertkov O."/>
            <person name="Brettin T."/>
            <person name="Han C."/>
            <person name="Detter J.C."/>
            <person name="Kuske C."/>
            <person name="Bruce D."/>
            <person name="Goodwin L."/>
            <person name="Ovchinikova G."/>
            <person name="Pati A."/>
            <person name="Mikhailova N."/>
            <person name="Chen A."/>
            <person name="Palaniappan K."/>
            <person name="Land M."/>
            <person name="Hauser L."/>
            <person name="Chang Y.J."/>
            <person name="Jeffries C.D."/>
            <person name="Chain P."/>
            <person name="Rohde M."/>
            <person name="Goker M."/>
            <person name="Bristow J."/>
            <person name="Eisen J.A."/>
            <person name="Markowitz V."/>
            <person name="Hugenholtz P."/>
            <person name="Kyrpides N.C."/>
            <person name="Klenk H.P."/>
            <person name="Lapidus A."/>
        </authorList>
    </citation>
    <scope>NUCLEOTIDE SEQUENCE [LARGE SCALE GENOMIC DNA]</scope>
    <source>
        <strain evidence="4">ATCC 27377 / DSM 6068 / ICPB 4128</strain>
    </source>
</reference>
<keyword evidence="2" id="KW-0812">Transmembrane</keyword>
<dbReference type="HOGENOM" id="CLU_1561482_0_0_0"/>
<dbReference type="Proteomes" id="UP000001887">
    <property type="component" value="Chromosome"/>
</dbReference>
<evidence type="ECO:0000256" key="2">
    <source>
        <dbReference type="SAM" id="Phobius"/>
    </source>
</evidence>
<dbReference type="STRING" id="530564.Psta_2789"/>
<protein>
    <submittedName>
        <fullName evidence="3">Uncharacterized protein</fullName>
    </submittedName>
</protein>
<feature type="region of interest" description="Disordered" evidence="1">
    <location>
        <begin position="87"/>
        <end position="171"/>
    </location>
</feature>
<accession>D2R7M9</accession>